<dbReference type="eggNOG" id="KOG2283">
    <property type="taxonomic scope" value="Eukaryota"/>
</dbReference>
<organism evidence="5 6">
    <name type="scientific">Tetrahymena thermophila (strain SB210)</name>
    <dbReference type="NCBI Taxonomy" id="312017"/>
    <lineage>
        <taxon>Eukaryota</taxon>
        <taxon>Sar</taxon>
        <taxon>Alveolata</taxon>
        <taxon>Ciliophora</taxon>
        <taxon>Intramacronucleata</taxon>
        <taxon>Oligohymenophorea</taxon>
        <taxon>Hymenostomatida</taxon>
        <taxon>Tetrahymenina</taxon>
        <taxon>Tetrahymenidae</taxon>
        <taxon>Tetrahymena</taxon>
    </lineage>
</organism>
<dbReference type="Gene3D" id="2.60.40.1110">
    <property type="match status" value="1"/>
</dbReference>
<reference evidence="6" key="1">
    <citation type="journal article" date="2006" name="PLoS Biol.">
        <title>Macronuclear genome sequence of the ciliate Tetrahymena thermophila, a model eukaryote.</title>
        <authorList>
            <person name="Eisen J.A."/>
            <person name="Coyne R.S."/>
            <person name="Wu M."/>
            <person name="Wu D."/>
            <person name="Thiagarajan M."/>
            <person name="Wortman J.R."/>
            <person name="Badger J.H."/>
            <person name="Ren Q."/>
            <person name="Amedeo P."/>
            <person name="Jones K.M."/>
            <person name="Tallon L.J."/>
            <person name="Delcher A.L."/>
            <person name="Salzberg S.L."/>
            <person name="Silva J.C."/>
            <person name="Haas B.J."/>
            <person name="Majoros W.H."/>
            <person name="Farzad M."/>
            <person name="Carlton J.M."/>
            <person name="Smith R.K. Jr."/>
            <person name="Garg J."/>
            <person name="Pearlman R.E."/>
            <person name="Karrer K.M."/>
            <person name="Sun L."/>
            <person name="Manning G."/>
            <person name="Elde N.C."/>
            <person name="Turkewitz A.P."/>
            <person name="Asai D.J."/>
            <person name="Wilkes D.E."/>
            <person name="Wang Y."/>
            <person name="Cai H."/>
            <person name="Collins K."/>
            <person name="Stewart B.A."/>
            <person name="Lee S.R."/>
            <person name="Wilamowska K."/>
            <person name="Weinberg Z."/>
            <person name="Ruzzo W.L."/>
            <person name="Wloga D."/>
            <person name="Gaertig J."/>
            <person name="Frankel J."/>
            <person name="Tsao C.-C."/>
            <person name="Gorovsky M.A."/>
            <person name="Keeling P.J."/>
            <person name="Waller R.F."/>
            <person name="Patron N.J."/>
            <person name="Cherry J.M."/>
            <person name="Stover N.A."/>
            <person name="Krieger C.J."/>
            <person name="del Toro C."/>
            <person name="Ryder H.F."/>
            <person name="Williamson S.C."/>
            <person name="Barbeau R.A."/>
            <person name="Hamilton E.P."/>
            <person name="Orias E."/>
        </authorList>
    </citation>
    <scope>NUCLEOTIDE SEQUENCE [LARGE SCALE GENOMIC DNA]</scope>
    <source>
        <strain evidence="6">SB210</strain>
    </source>
</reference>
<dbReference type="PANTHER" id="PTHR45734">
    <property type="entry name" value="TENSIN"/>
    <property type="match status" value="1"/>
</dbReference>
<dbReference type="PROSITE" id="PS51181">
    <property type="entry name" value="PPASE_TENSIN"/>
    <property type="match status" value="1"/>
</dbReference>
<dbReference type="InterPro" id="IPR051484">
    <property type="entry name" value="Tensin_PTEN_phosphatase"/>
</dbReference>
<protein>
    <submittedName>
        <fullName evidence="5">PTEN tumor-suppressor protein C2 domain protein</fullName>
    </submittedName>
</protein>
<dbReference type="KEGG" id="tet:TTHERM_00688540"/>
<dbReference type="Gene3D" id="3.90.190.10">
    <property type="entry name" value="Protein tyrosine phosphatase superfamily"/>
    <property type="match status" value="1"/>
</dbReference>
<dbReference type="InterPro" id="IPR029023">
    <property type="entry name" value="Tensin_phosphatase"/>
</dbReference>
<proteinExistence type="predicted"/>
<gene>
    <name evidence="5" type="ORF">TTHERM_00688540</name>
</gene>
<dbReference type="OrthoDB" id="16692at2759"/>
<dbReference type="EMBL" id="GG662260">
    <property type="protein sequence ID" value="EAS06714.2"/>
    <property type="molecule type" value="Genomic_DNA"/>
</dbReference>
<dbReference type="Proteomes" id="UP000009168">
    <property type="component" value="Unassembled WGS sequence"/>
</dbReference>
<feature type="region of interest" description="Disordered" evidence="2">
    <location>
        <begin position="341"/>
        <end position="361"/>
    </location>
</feature>
<feature type="coiled-coil region" evidence="1">
    <location>
        <begin position="1"/>
        <end position="46"/>
    </location>
</feature>
<dbReference type="PROSITE" id="PS00018">
    <property type="entry name" value="EF_HAND_1"/>
    <property type="match status" value="1"/>
</dbReference>
<feature type="region of interest" description="Disordered" evidence="2">
    <location>
        <begin position="426"/>
        <end position="465"/>
    </location>
</feature>
<keyword evidence="6" id="KW-1185">Reference proteome</keyword>
<name>I7MJK8_TETTS</name>
<dbReference type="GeneID" id="7844004"/>
<dbReference type="RefSeq" id="XP_001026956.2">
    <property type="nucleotide sequence ID" value="XM_001026956.3"/>
</dbReference>
<dbReference type="SMART" id="SM01326">
    <property type="entry name" value="PTEN_C2"/>
    <property type="match status" value="1"/>
</dbReference>
<feature type="compositionally biased region" description="Low complexity" evidence="2">
    <location>
        <begin position="341"/>
        <end position="353"/>
    </location>
</feature>
<evidence type="ECO:0000313" key="6">
    <source>
        <dbReference type="Proteomes" id="UP000009168"/>
    </source>
</evidence>
<feature type="domain" description="Phosphatase tensin-type" evidence="3">
    <location>
        <begin position="36"/>
        <end position="199"/>
    </location>
</feature>
<dbReference type="Pfam" id="PF10409">
    <property type="entry name" value="PTEN_C2"/>
    <property type="match status" value="1"/>
</dbReference>
<evidence type="ECO:0000259" key="4">
    <source>
        <dbReference type="PROSITE" id="PS51182"/>
    </source>
</evidence>
<feature type="compositionally biased region" description="Basic and acidic residues" evidence="2">
    <location>
        <begin position="427"/>
        <end position="436"/>
    </location>
</feature>
<dbReference type="InterPro" id="IPR014020">
    <property type="entry name" value="Tensin_C2-dom"/>
</dbReference>
<dbReference type="InterPro" id="IPR029021">
    <property type="entry name" value="Prot-tyrosine_phosphatase-like"/>
</dbReference>
<dbReference type="STRING" id="312017.I7MJK8"/>
<accession>I7MJK8</accession>
<dbReference type="PANTHER" id="PTHR45734:SF10">
    <property type="entry name" value="BLISTERY, ISOFORM A"/>
    <property type="match status" value="1"/>
</dbReference>
<dbReference type="SUPFAM" id="SSF49562">
    <property type="entry name" value="C2 domain (Calcium/lipid-binding domain, CaLB)"/>
    <property type="match status" value="1"/>
</dbReference>
<dbReference type="AlphaFoldDB" id="I7MJK8"/>
<dbReference type="InParanoid" id="I7MJK8"/>
<dbReference type="InterPro" id="IPR035892">
    <property type="entry name" value="C2_domain_sf"/>
</dbReference>
<feature type="compositionally biased region" description="Basic and acidic residues" evidence="2">
    <location>
        <begin position="444"/>
        <end position="465"/>
    </location>
</feature>
<dbReference type="InterPro" id="IPR018247">
    <property type="entry name" value="EF_Hand_1_Ca_BS"/>
</dbReference>
<dbReference type="SUPFAM" id="SSF52799">
    <property type="entry name" value="(Phosphotyrosine protein) phosphatases II"/>
    <property type="match status" value="1"/>
</dbReference>
<evidence type="ECO:0000313" key="5">
    <source>
        <dbReference type="EMBL" id="EAS06714.2"/>
    </source>
</evidence>
<sequence>MNFLKKAINQVQQELKVIQQKGKQTIEKIEQKIQEKVDSKHQYEKDVIQIIDRIYWMNFPTQDKIVGLSKYLNERFKQQYYIWNVSEHKYEVFPFNEQVADHNMPGYPNPSLQEIFMICKSVISWLNSDPENVAIIHCQNTRGRSALIISCLLCLNKTFNHPGEALTFFCKQTKTKDLKILFPSQQLYLNYFANILSGVKLNNKPLKLKKIIFSEVPKIMRKDEKGNEDISFRPYLQLFKDSQIIYNSLGQGRVASYSQNDLSLWFDLNGVEVYEDILFRCKHYHSNQLRYPIFRMLIHTGFTHDNVLRLLKTDIDFTSNVYVSDGFFIDLLFEEIGANKPNQNENKQQNNQIKDQEEEEKKTNLEIIVSECLRKLNNEQSQTNQQEEEDDEHDKEIQRILQKSTLASNIQEVPAASFSIGVPEFGSAEKQKKKNSEEEEEVIDDKKSDSHAEEAEDEDKLKSKEKVNKLLFDDIDEDQDLNHQEIDDYLDNLEKSDEEN</sequence>
<evidence type="ECO:0000256" key="2">
    <source>
        <dbReference type="SAM" id="MobiDB-lite"/>
    </source>
</evidence>
<dbReference type="PROSITE" id="PS51182">
    <property type="entry name" value="C2_TENSIN"/>
    <property type="match status" value="1"/>
</dbReference>
<evidence type="ECO:0000256" key="1">
    <source>
        <dbReference type="SAM" id="Coils"/>
    </source>
</evidence>
<keyword evidence="1" id="KW-0175">Coiled coil</keyword>
<evidence type="ECO:0000259" key="3">
    <source>
        <dbReference type="PROSITE" id="PS51181"/>
    </source>
</evidence>
<feature type="domain" description="C2 tensin-type" evidence="4">
    <location>
        <begin position="203"/>
        <end position="336"/>
    </location>
</feature>